<dbReference type="PANTHER" id="PTHR36695">
    <property type="entry name" value="AGAP008648-PA"/>
    <property type="match status" value="1"/>
</dbReference>
<accession>A0A8J1Y414</accession>
<feature type="non-terminal residue" evidence="2">
    <location>
        <position position="1"/>
    </location>
</feature>
<dbReference type="InterPro" id="IPR022041">
    <property type="entry name" value="Methyltransf_FA"/>
</dbReference>
<gene>
    <name evidence="2" type="ORF">OFUS_LOCUS13866</name>
</gene>
<protein>
    <recommendedName>
        <fullName evidence="1">Farnesoic acid O-methyl transferase domain-containing protein</fullName>
    </recommendedName>
</protein>
<keyword evidence="3" id="KW-1185">Reference proteome</keyword>
<reference evidence="2" key="1">
    <citation type="submission" date="2022-03" db="EMBL/GenBank/DDBJ databases">
        <authorList>
            <person name="Martin C."/>
        </authorList>
    </citation>
    <scope>NUCLEOTIDE SEQUENCE</scope>
</reference>
<dbReference type="AlphaFoldDB" id="A0A8J1Y414"/>
<dbReference type="Pfam" id="PF12248">
    <property type="entry name" value="Methyltransf_FA"/>
    <property type="match status" value="1"/>
</dbReference>
<feature type="domain" description="Farnesoic acid O-methyl transferase" evidence="1">
    <location>
        <begin position="89"/>
        <end position="210"/>
    </location>
</feature>
<sequence>FIPREICTSTFGPYGSSAFLPERSCFGTKAVKYNGRIFRSNPVIYEKEKQNMINIWLVLLGLTVTGQAVVEALRTPDDEGFRHVPLTVSDRTFLAFSVKACHDAILDLQLTPGSTVDDSYEVVLDGFHPGHKSVIRDDERTNQMAHKDGAILSCNEFNDFWVSWANGNIEVGTGKVKGSGRFMSWTDTTPHAVNAINVYTGWGATGEWKFYDLTRMNIQTPNDESYRHQALDVSDQTFLAFSVKACH</sequence>
<dbReference type="Proteomes" id="UP000749559">
    <property type="component" value="Unassembled WGS sequence"/>
</dbReference>
<feature type="non-terminal residue" evidence="2">
    <location>
        <position position="247"/>
    </location>
</feature>
<comment type="caution">
    <text evidence="2">The sequence shown here is derived from an EMBL/GenBank/DDBJ whole genome shotgun (WGS) entry which is preliminary data.</text>
</comment>
<name>A0A8J1Y414_OWEFU</name>
<dbReference type="PANTHER" id="PTHR36695:SF12">
    <property type="entry name" value="AGAP008648-PA"/>
    <property type="match status" value="1"/>
</dbReference>
<evidence type="ECO:0000313" key="3">
    <source>
        <dbReference type="Proteomes" id="UP000749559"/>
    </source>
</evidence>
<evidence type="ECO:0000259" key="1">
    <source>
        <dbReference type="Pfam" id="PF12248"/>
    </source>
</evidence>
<dbReference type="OrthoDB" id="6123392at2759"/>
<organism evidence="2 3">
    <name type="scientific">Owenia fusiformis</name>
    <name type="common">Polychaete worm</name>
    <dbReference type="NCBI Taxonomy" id="6347"/>
    <lineage>
        <taxon>Eukaryota</taxon>
        <taxon>Metazoa</taxon>
        <taxon>Spiralia</taxon>
        <taxon>Lophotrochozoa</taxon>
        <taxon>Annelida</taxon>
        <taxon>Polychaeta</taxon>
        <taxon>Sedentaria</taxon>
        <taxon>Canalipalpata</taxon>
        <taxon>Sabellida</taxon>
        <taxon>Oweniida</taxon>
        <taxon>Oweniidae</taxon>
        <taxon>Owenia</taxon>
    </lineage>
</organism>
<dbReference type="EMBL" id="CAIIXF020000007">
    <property type="protein sequence ID" value="CAH1788311.1"/>
    <property type="molecule type" value="Genomic_DNA"/>
</dbReference>
<proteinExistence type="predicted"/>
<evidence type="ECO:0000313" key="2">
    <source>
        <dbReference type="EMBL" id="CAH1788311.1"/>
    </source>
</evidence>